<evidence type="ECO:0000313" key="3">
    <source>
        <dbReference type="Proteomes" id="UP000275078"/>
    </source>
</evidence>
<organism evidence="2 3">
    <name type="scientific">Ascobolus immersus RN42</name>
    <dbReference type="NCBI Taxonomy" id="1160509"/>
    <lineage>
        <taxon>Eukaryota</taxon>
        <taxon>Fungi</taxon>
        <taxon>Dikarya</taxon>
        <taxon>Ascomycota</taxon>
        <taxon>Pezizomycotina</taxon>
        <taxon>Pezizomycetes</taxon>
        <taxon>Pezizales</taxon>
        <taxon>Ascobolaceae</taxon>
        <taxon>Ascobolus</taxon>
    </lineage>
</organism>
<keyword evidence="3" id="KW-1185">Reference proteome</keyword>
<evidence type="ECO:0000256" key="1">
    <source>
        <dbReference type="SAM" id="MobiDB-lite"/>
    </source>
</evidence>
<proteinExistence type="predicted"/>
<dbReference type="AlphaFoldDB" id="A0A3N4H6U5"/>
<sequence length="200" mass="22240">MEIGRIFVSSGSDACTCAVRLSFQLQTHWAQEEEISKSDNQVDRTKGTRPSRRGQERRDDATEVEIEPKGTRPKGMRPKGTGSSRRGRYQGHQRGRDRGDNTTKGSSPKGTGSSRRGWDLAEGDGIEPKGTRSSRRGWDLAEGDGIEPKGTRSSRRGRDQGHQTGRDRRDDTTEVEIEPKGTRPKGTRPKGTRLKGTRPR</sequence>
<evidence type="ECO:0000313" key="2">
    <source>
        <dbReference type="EMBL" id="RPA70659.1"/>
    </source>
</evidence>
<gene>
    <name evidence="2" type="ORF">BJ508DRAFT_316332</name>
</gene>
<dbReference type="Proteomes" id="UP000275078">
    <property type="component" value="Unassembled WGS sequence"/>
</dbReference>
<name>A0A3N4H6U5_ASCIM</name>
<dbReference type="EMBL" id="ML120154">
    <property type="protein sequence ID" value="RPA70659.1"/>
    <property type="molecule type" value="Genomic_DNA"/>
</dbReference>
<feature type="compositionally biased region" description="Basic and acidic residues" evidence="1">
    <location>
        <begin position="31"/>
        <end position="46"/>
    </location>
</feature>
<accession>A0A3N4H6U5</accession>
<protein>
    <submittedName>
        <fullName evidence="2">Uncharacterized protein</fullName>
    </submittedName>
</protein>
<reference evidence="2 3" key="1">
    <citation type="journal article" date="2018" name="Nat. Ecol. Evol.">
        <title>Pezizomycetes genomes reveal the molecular basis of ectomycorrhizal truffle lifestyle.</title>
        <authorList>
            <person name="Murat C."/>
            <person name="Payen T."/>
            <person name="Noel B."/>
            <person name="Kuo A."/>
            <person name="Morin E."/>
            <person name="Chen J."/>
            <person name="Kohler A."/>
            <person name="Krizsan K."/>
            <person name="Balestrini R."/>
            <person name="Da Silva C."/>
            <person name="Montanini B."/>
            <person name="Hainaut M."/>
            <person name="Levati E."/>
            <person name="Barry K.W."/>
            <person name="Belfiori B."/>
            <person name="Cichocki N."/>
            <person name="Clum A."/>
            <person name="Dockter R.B."/>
            <person name="Fauchery L."/>
            <person name="Guy J."/>
            <person name="Iotti M."/>
            <person name="Le Tacon F."/>
            <person name="Lindquist E.A."/>
            <person name="Lipzen A."/>
            <person name="Malagnac F."/>
            <person name="Mello A."/>
            <person name="Molinier V."/>
            <person name="Miyauchi S."/>
            <person name="Poulain J."/>
            <person name="Riccioni C."/>
            <person name="Rubini A."/>
            <person name="Sitrit Y."/>
            <person name="Splivallo R."/>
            <person name="Traeger S."/>
            <person name="Wang M."/>
            <person name="Zifcakova L."/>
            <person name="Wipf D."/>
            <person name="Zambonelli A."/>
            <person name="Paolocci F."/>
            <person name="Nowrousian M."/>
            <person name="Ottonello S."/>
            <person name="Baldrian P."/>
            <person name="Spatafora J.W."/>
            <person name="Henrissat B."/>
            <person name="Nagy L.G."/>
            <person name="Aury J.M."/>
            <person name="Wincker P."/>
            <person name="Grigoriev I.V."/>
            <person name="Bonfante P."/>
            <person name="Martin F.M."/>
        </authorList>
    </citation>
    <scope>NUCLEOTIDE SEQUENCE [LARGE SCALE GENOMIC DNA]</scope>
    <source>
        <strain evidence="2 3">RN42</strain>
    </source>
</reference>
<feature type="compositionally biased region" description="Basic residues" evidence="1">
    <location>
        <begin position="182"/>
        <end position="200"/>
    </location>
</feature>
<feature type="compositionally biased region" description="Basic and acidic residues" evidence="1">
    <location>
        <begin position="146"/>
        <end position="181"/>
    </location>
</feature>
<feature type="compositionally biased region" description="Low complexity" evidence="1">
    <location>
        <begin position="102"/>
        <end position="115"/>
    </location>
</feature>
<dbReference type="OrthoDB" id="9943385at2759"/>
<feature type="compositionally biased region" description="Basic and acidic residues" evidence="1">
    <location>
        <begin position="53"/>
        <end position="70"/>
    </location>
</feature>
<feature type="region of interest" description="Disordered" evidence="1">
    <location>
        <begin position="31"/>
        <end position="200"/>
    </location>
</feature>